<keyword evidence="4" id="KW-1185">Reference proteome</keyword>
<comment type="caution">
    <text evidence="3">The sequence shown here is derived from an EMBL/GenBank/DDBJ whole genome shotgun (WGS) entry which is preliminary data.</text>
</comment>
<proteinExistence type="predicted"/>
<sequence length="340" mass="36780">MACHERMIMKRLAIAALLLALPWAARAKVYEFQNWAIACDNTRHCTANGSQGGDIDHPASLQLDRDGGPGARLTGHLQALLADDGKIGPLTLSIGTLNWKRLAENQDFDAAQTAELLAAMRDADAIALSDGPHEWSIALSGLKAALLKMDDLQGRVGTSGALIKKGGKPESSVPPAKPAPLLRPIEPPPYRDSDQALLQPILQALSKTDPECWNEMPDAENPEANLSRLNAHQLLAMRECSRGAYQSSYAAWIVEDKPPYRAEQAALSDEDGQDAPLMNPAFEHGVLSGYGKLRGIGDCGDSYSWAWTGREFKLMSAEKAPQCSGIPGGVPLRVWTTRRK</sequence>
<dbReference type="EMBL" id="PQWB01000040">
    <property type="protein sequence ID" value="POZ62016.1"/>
    <property type="molecule type" value="Genomic_DNA"/>
</dbReference>
<protein>
    <submittedName>
        <fullName evidence="3">DUF1176 domain-containing protein</fullName>
    </submittedName>
</protein>
<dbReference type="AlphaFoldDB" id="A0A2S5DG15"/>
<evidence type="ECO:0000313" key="4">
    <source>
        <dbReference type="Proteomes" id="UP000237082"/>
    </source>
</evidence>
<name>A0A2S5DG15_9NEIS</name>
<evidence type="ECO:0000313" key="3">
    <source>
        <dbReference type="EMBL" id="POZ62016.1"/>
    </source>
</evidence>
<dbReference type="InterPro" id="IPR009560">
    <property type="entry name" value="DUF1176"/>
</dbReference>
<reference evidence="4" key="1">
    <citation type="submission" date="2018-02" db="EMBL/GenBank/DDBJ databases">
        <authorList>
            <person name="O'Hara-Hanley K."/>
            <person name="Soby S."/>
        </authorList>
    </citation>
    <scope>NUCLEOTIDE SEQUENCE [LARGE SCALE GENOMIC DNA]</scope>
    <source>
        <strain evidence="4">MWU14-2602</strain>
    </source>
</reference>
<feature type="region of interest" description="Disordered" evidence="1">
    <location>
        <begin position="160"/>
        <end position="180"/>
    </location>
</feature>
<dbReference type="Proteomes" id="UP000237082">
    <property type="component" value="Unassembled WGS sequence"/>
</dbReference>
<dbReference type="Pfam" id="PF06674">
    <property type="entry name" value="DUF1176"/>
    <property type="match status" value="1"/>
</dbReference>
<evidence type="ECO:0000256" key="1">
    <source>
        <dbReference type="SAM" id="MobiDB-lite"/>
    </source>
</evidence>
<feature type="chain" id="PRO_5015529136" evidence="2">
    <location>
        <begin position="28"/>
        <end position="340"/>
    </location>
</feature>
<organism evidence="3 4">
    <name type="scientific">Chromobacterium alticapitis</name>
    <dbReference type="NCBI Taxonomy" id="2073169"/>
    <lineage>
        <taxon>Bacteria</taxon>
        <taxon>Pseudomonadati</taxon>
        <taxon>Pseudomonadota</taxon>
        <taxon>Betaproteobacteria</taxon>
        <taxon>Neisseriales</taxon>
        <taxon>Chromobacteriaceae</taxon>
        <taxon>Chromobacterium</taxon>
    </lineage>
</organism>
<gene>
    <name evidence="3" type="ORF">C2I19_10720</name>
</gene>
<accession>A0A2S5DG15</accession>
<evidence type="ECO:0000256" key="2">
    <source>
        <dbReference type="SAM" id="SignalP"/>
    </source>
</evidence>
<keyword evidence="2" id="KW-0732">Signal</keyword>
<feature type="signal peptide" evidence="2">
    <location>
        <begin position="1"/>
        <end position="27"/>
    </location>
</feature>